<proteinExistence type="predicted"/>
<dbReference type="GO" id="GO:0000373">
    <property type="term" value="P:Group II intron splicing"/>
    <property type="evidence" value="ECO:0007669"/>
    <property type="project" value="TreeGrafter"/>
</dbReference>
<name>A0AAE0A9T8_9ROSI</name>
<reference evidence="1" key="1">
    <citation type="journal article" date="2023" name="Plant J.">
        <title>Genome sequences and population genomics provide insights into the demographic history, inbreeding, and mutation load of two 'living fossil' tree species of Dipteronia.</title>
        <authorList>
            <person name="Feng Y."/>
            <person name="Comes H.P."/>
            <person name="Chen J."/>
            <person name="Zhu S."/>
            <person name="Lu R."/>
            <person name="Zhang X."/>
            <person name="Li P."/>
            <person name="Qiu J."/>
            <person name="Olsen K.M."/>
            <person name="Qiu Y."/>
        </authorList>
    </citation>
    <scope>NUCLEOTIDE SEQUENCE</scope>
    <source>
        <strain evidence="1">NBL</strain>
    </source>
</reference>
<gene>
    <name evidence="1" type="ORF">Dsin_020109</name>
</gene>
<evidence type="ECO:0000313" key="2">
    <source>
        <dbReference type="Proteomes" id="UP001281410"/>
    </source>
</evidence>
<dbReference type="EMBL" id="JANJYJ010000006">
    <property type="protein sequence ID" value="KAK3206063.1"/>
    <property type="molecule type" value="Genomic_DNA"/>
</dbReference>
<protein>
    <recommendedName>
        <fullName evidence="3">Pentatricopeptide repeat-containing protein</fullName>
    </recommendedName>
</protein>
<dbReference type="InterPro" id="IPR002885">
    <property type="entry name" value="PPR_rpt"/>
</dbReference>
<evidence type="ECO:0008006" key="3">
    <source>
        <dbReference type="Google" id="ProtNLM"/>
    </source>
</evidence>
<dbReference type="AlphaFoldDB" id="A0AAE0A9T8"/>
<accession>A0AAE0A9T8</accession>
<organism evidence="1 2">
    <name type="scientific">Dipteronia sinensis</name>
    <dbReference type="NCBI Taxonomy" id="43782"/>
    <lineage>
        <taxon>Eukaryota</taxon>
        <taxon>Viridiplantae</taxon>
        <taxon>Streptophyta</taxon>
        <taxon>Embryophyta</taxon>
        <taxon>Tracheophyta</taxon>
        <taxon>Spermatophyta</taxon>
        <taxon>Magnoliopsida</taxon>
        <taxon>eudicotyledons</taxon>
        <taxon>Gunneridae</taxon>
        <taxon>Pentapetalae</taxon>
        <taxon>rosids</taxon>
        <taxon>malvids</taxon>
        <taxon>Sapindales</taxon>
        <taxon>Sapindaceae</taxon>
        <taxon>Hippocastanoideae</taxon>
        <taxon>Acereae</taxon>
        <taxon>Dipteronia</taxon>
    </lineage>
</organism>
<sequence>MLAYAKIREFTKSLVTFKEMWNLIGSVTVPEYCELIKILCKAENTELAESVMDEFVKSSMKPPLITPSYINITNLNLGMPDRLHLAFFE</sequence>
<comment type="caution">
    <text evidence="1">The sequence shown here is derived from an EMBL/GenBank/DDBJ whole genome shotgun (WGS) entry which is preliminary data.</text>
</comment>
<dbReference type="GO" id="GO:0045292">
    <property type="term" value="P:mRNA cis splicing, via spliceosome"/>
    <property type="evidence" value="ECO:0007669"/>
    <property type="project" value="TreeGrafter"/>
</dbReference>
<dbReference type="GO" id="GO:0048564">
    <property type="term" value="P:photosystem I assembly"/>
    <property type="evidence" value="ECO:0007669"/>
    <property type="project" value="TreeGrafter"/>
</dbReference>
<dbReference type="Proteomes" id="UP001281410">
    <property type="component" value="Unassembled WGS sequence"/>
</dbReference>
<dbReference type="PANTHER" id="PTHR47539">
    <property type="entry name" value="PENTATRICOPEPTIDE REPEAT-CONTAINING PROTEIN OTP51, CHLOROPLASTIC"/>
    <property type="match status" value="1"/>
</dbReference>
<dbReference type="NCBIfam" id="TIGR00756">
    <property type="entry name" value="PPR"/>
    <property type="match status" value="1"/>
</dbReference>
<dbReference type="PANTHER" id="PTHR47539:SF1">
    <property type="entry name" value="PENTATRICOPEPTIDE REPEAT-CONTAINING PROTEIN OTP51, CHLOROPLASTIC"/>
    <property type="match status" value="1"/>
</dbReference>
<keyword evidence="2" id="KW-1185">Reference proteome</keyword>
<evidence type="ECO:0000313" key="1">
    <source>
        <dbReference type="EMBL" id="KAK3206063.1"/>
    </source>
</evidence>
<dbReference type="InterPro" id="IPR052500">
    <property type="entry name" value="Chloro/Mito_RNA_Process"/>
</dbReference>